<name>A0A2G0CD23_9BACT</name>
<evidence type="ECO:0008006" key="4">
    <source>
        <dbReference type="Google" id="ProtNLM"/>
    </source>
</evidence>
<dbReference type="SUPFAM" id="SSF48452">
    <property type="entry name" value="TPR-like"/>
    <property type="match status" value="1"/>
</dbReference>
<organism evidence="2 3">
    <name type="scientific">Neolewinella marina</name>
    <dbReference type="NCBI Taxonomy" id="438751"/>
    <lineage>
        <taxon>Bacteria</taxon>
        <taxon>Pseudomonadati</taxon>
        <taxon>Bacteroidota</taxon>
        <taxon>Saprospiria</taxon>
        <taxon>Saprospirales</taxon>
        <taxon>Lewinellaceae</taxon>
        <taxon>Neolewinella</taxon>
    </lineage>
</organism>
<dbReference type="RefSeq" id="WP_099107152.1">
    <property type="nucleotide sequence ID" value="NZ_JAATJF010000003.1"/>
</dbReference>
<dbReference type="Gene3D" id="1.25.40.10">
    <property type="entry name" value="Tetratricopeptide repeat domain"/>
    <property type="match status" value="1"/>
</dbReference>
<reference evidence="2 3" key="1">
    <citation type="submission" date="2017-10" db="EMBL/GenBank/DDBJ databases">
        <title>The draft genome sequence of Lewinella marina KCTC 32374.</title>
        <authorList>
            <person name="Wang K."/>
        </authorList>
    </citation>
    <scope>NUCLEOTIDE SEQUENCE [LARGE SCALE GENOMIC DNA]</scope>
    <source>
        <strain evidence="2 3">MKG-38</strain>
    </source>
</reference>
<keyword evidence="1" id="KW-0472">Membrane</keyword>
<evidence type="ECO:0000256" key="1">
    <source>
        <dbReference type="SAM" id="Phobius"/>
    </source>
</evidence>
<sequence>MNHDEQQERIDDYLRGRLPTPQVFERDLQAHPQLQSEMEATRLALDAIDISEHQRLKSRLQRLEAERAPVEGAGARVIPIHRRKHRRLLTYVAATALLLFLAGYFILAPDGTESALLAARTVEPYENIAYPITKSGEATDDARAVAYVAYESGDYARAAEAFRGLSDAEPADRFYLAQSLLAEGSFDEAATHFGALASRNDFNLAPESAFYRAVARLGTGEVVDAKAELSRIADTPGHPFRGEAERLLNNL</sequence>
<proteinExistence type="predicted"/>
<accession>A0A2G0CD23</accession>
<keyword evidence="3" id="KW-1185">Reference proteome</keyword>
<dbReference type="AlphaFoldDB" id="A0A2G0CD23"/>
<evidence type="ECO:0000313" key="3">
    <source>
        <dbReference type="Proteomes" id="UP000226437"/>
    </source>
</evidence>
<evidence type="ECO:0000313" key="2">
    <source>
        <dbReference type="EMBL" id="PHK97878.1"/>
    </source>
</evidence>
<dbReference type="OrthoDB" id="1492226at2"/>
<gene>
    <name evidence="2" type="ORF">CGL56_13780</name>
</gene>
<protein>
    <recommendedName>
        <fullName evidence="4">Tetratricopeptide repeat protein</fullName>
    </recommendedName>
</protein>
<keyword evidence="1" id="KW-0812">Transmembrane</keyword>
<feature type="transmembrane region" description="Helical" evidence="1">
    <location>
        <begin position="88"/>
        <end position="107"/>
    </location>
</feature>
<comment type="caution">
    <text evidence="2">The sequence shown here is derived from an EMBL/GenBank/DDBJ whole genome shotgun (WGS) entry which is preliminary data.</text>
</comment>
<dbReference type="InterPro" id="IPR011990">
    <property type="entry name" value="TPR-like_helical_dom_sf"/>
</dbReference>
<dbReference type="Proteomes" id="UP000226437">
    <property type="component" value="Unassembled WGS sequence"/>
</dbReference>
<dbReference type="EMBL" id="PDLO01000006">
    <property type="protein sequence ID" value="PHK97878.1"/>
    <property type="molecule type" value="Genomic_DNA"/>
</dbReference>
<keyword evidence="1" id="KW-1133">Transmembrane helix</keyword>